<evidence type="ECO:0000313" key="3">
    <source>
        <dbReference type="EMBL" id="PMD45014.1"/>
    </source>
</evidence>
<keyword evidence="4" id="KW-1185">Reference proteome</keyword>
<dbReference type="EMBL" id="KZ613940">
    <property type="protein sequence ID" value="PMD45014.1"/>
    <property type="molecule type" value="Genomic_DNA"/>
</dbReference>
<dbReference type="InterPro" id="IPR021765">
    <property type="entry name" value="UstYa-like"/>
</dbReference>
<sequence length="86" mass="9910">MFHSLHCLNSLRKATHPEYYPPASSGHIEHCLNSISQTIMCYGSTTLIPTKFFEGLHHNYIDADQTHTCRSFTFLRDWTISRHSGN</sequence>
<evidence type="ECO:0000256" key="1">
    <source>
        <dbReference type="ARBA" id="ARBA00004685"/>
    </source>
</evidence>
<comment type="similarity">
    <text evidence="2">Belongs to the ustYa family.</text>
</comment>
<comment type="pathway">
    <text evidence="1">Mycotoxin biosynthesis.</text>
</comment>
<reference evidence="3 4" key="1">
    <citation type="submission" date="2016-04" db="EMBL/GenBank/DDBJ databases">
        <title>A degradative enzymes factory behind the ericoid mycorrhizal symbiosis.</title>
        <authorList>
            <consortium name="DOE Joint Genome Institute"/>
            <person name="Martino E."/>
            <person name="Morin E."/>
            <person name="Grelet G."/>
            <person name="Kuo A."/>
            <person name="Kohler A."/>
            <person name="Daghino S."/>
            <person name="Barry K."/>
            <person name="Choi C."/>
            <person name="Cichocki N."/>
            <person name="Clum A."/>
            <person name="Copeland A."/>
            <person name="Hainaut M."/>
            <person name="Haridas S."/>
            <person name="Labutti K."/>
            <person name="Lindquist E."/>
            <person name="Lipzen A."/>
            <person name="Khouja H.-R."/>
            <person name="Murat C."/>
            <person name="Ohm R."/>
            <person name="Olson A."/>
            <person name="Spatafora J."/>
            <person name="Veneault-Fourrey C."/>
            <person name="Henrissat B."/>
            <person name="Grigoriev I."/>
            <person name="Martin F."/>
            <person name="Perotto S."/>
        </authorList>
    </citation>
    <scope>NUCLEOTIDE SEQUENCE [LARGE SCALE GENOMIC DNA]</scope>
    <source>
        <strain evidence="3 4">F</strain>
    </source>
</reference>
<dbReference type="PANTHER" id="PTHR33365">
    <property type="entry name" value="YALI0B05434P"/>
    <property type="match status" value="1"/>
</dbReference>
<dbReference type="Proteomes" id="UP000235786">
    <property type="component" value="Unassembled WGS sequence"/>
</dbReference>
<feature type="non-terminal residue" evidence="3">
    <location>
        <position position="86"/>
    </location>
</feature>
<dbReference type="GO" id="GO:0043386">
    <property type="term" value="P:mycotoxin biosynthetic process"/>
    <property type="evidence" value="ECO:0007669"/>
    <property type="project" value="InterPro"/>
</dbReference>
<dbReference type="STRING" id="1149755.A0A2J6S2L7"/>
<accession>A0A2J6S2L7</accession>
<organism evidence="3 4">
    <name type="scientific">Hyaloscypha variabilis (strain UAMH 11265 / GT02V1 / F)</name>
    <name type="common">Meliniomyces variabilis</name>
    <dbReference type="NCBI Taxonomy" id="1149755"/>
    <lineage>
        <taxon>Eukaryota</taxon>
        <taxon>Fungi</taxon>
        <taxon>Dikarya</taxon>
        <taxon>Ascomycota</taxon>
        <taxon>Pezizomycotina</taxon>
        <taxon>Leotiomycetes</taxon>
        <taxon>Helotiales</taxon>
        <taxon>Hyaloscyphaceae</taxon>
        <taxon>Hyaloscypha</taxon>
        <taxon>Hyaloscypha variabilis</taxon>
    </lineage>
</organism>
<protein>
    <submittedName>
        <fullName evidence="3">Uncharacterized protein</fullName>
    </submittedName>
</protein>
<name>A0A2J6S2L7_HYAVF</name>
<proteinExistence type="inferred from homology"/>
<dbReference type="PANTHER" id="PTHR33365:SF4">
    <property type="entry name" value="CYCLOCHLOROTINE BIOSYNTHESIS PROTEIN O"/>
    <property type="match status" value="1"/>
</dbReference>
<dbReference type="Pfam" id="PF11807">
    <property type="entry name" value="UstYa"/>
    <property type="match status" value="1"/>
</dbReference>
<gene>
    <name evidence="3" type="ORF">L207DRAFT_381367</name>
</gene>
<dbReference type="AlphaFoldDB" id="A0A2J6S2L7"/>
<evidence type="ECO:0000256" key="2">
    <source>
        <dbReference type="ARBA" id="ARBA00035112"/>
    </source>
</evidence>
<dbReference type="OrthoDB" id="3687641at2759"/>
<evidence type="ECO:0000313" key="4">
    <source>
        <dbReference type="Proteomes" id="UP000235786"/>
    </source>
</evidence>